<dbReference type="EMBL" id="PKIZ01000010">
    <property type="protein sequence ID" value="PKZ41681.1"/>
    <property type="molecule type" value="Genomic_DNA"/>
</dbReference>
<accession>A0A2I1PAR9</accession>
<dbReference type="Proteomes" id="UP000234206">
    <property type="component" value="Unassembled WGS sequence"/>
</dbReference>
<organism evidence="1 2">
    <name type="scientific">Kytococcus schroeteri</name>
    <dbReference type="NCBI Taxonomy" id="138300"/>
    <lineage>
        <taxon>Bacteria</taxon>
        <taxon>Bacillati</taxon>
        <taxon>Actinomycetota</taxon>
        <taxon>Actinomycetes</taxon>
        <taxon>Micrococcales</taxon>
        <taxon>Kytococcaceae</taxon>
        <taxon>Kytococcus</taxon>
    </lineage>
</organism>
<proteinExistence type="predicted"/>
<reference evidence="1 2" key="1">
    <citation type="submission" date="2017-12" db="EMBL/GenBank/DDBJ databases">
        <title>Phylogenetic diversity of female urinary microbiome.</title>
        <authorList>
            <person name="Thomas-White K."/>
            <person name="Wolfe A.J."/>
        </authorList>
    </citation>
    <scope>NUCLEOTIDE SEQUENCE [LARGE SCALE GENOMIC DNA]</scope>
    <source>
        <strain evidence="1 2">UMB1298</strain>
    </source>
</reference>
<dbReference type="AlphaFoldDB" id="A0A2I1PAR9"/>
<protein>
    <submittedName>
        <fullName evidence="1">Uncharacterized protein</fullName>
    </submittedName>
</protein>
<name>A0A2I1PAR9_9MICO</name>
<sequence length="85" mass="7962">MDEVDRTAGVRQAECVGAALSTAAPCVGCGAGTGGPGTAGAALDAREQEAVAALVRSGLVGLGTALGARAEVLPLTGLVGAGSRG</sequence>
<evidence type="ECO:0000313" key="1">
    <source>
        <dbReference type="EMBL" id="PKZ41681.1"/>
    </source>
</evidence>
<comment type="caution">
    <text evidence="1">The sequence shown here is derived from an EMBL/GenBank/DDBJ whole genome shotgun (WGS) entry which is preliminary data.</text>
</comment>
<keyword evidence="2" id="KW-1185">Reference proteome</keyword>
<gene>
    <name evidence="1" type="ORF">CYJ76_06355</name>
</gene>
<evidence type="ECO:0000313" key="2">
    <source>
        <dbReference type="Proteomes" id="UP000234206"/>
    </source>
</evidence>